<keyword evidence="3 7" id="KW-0547">Nucleotide-binding</keyword>
<feature type="active site" description="Proton acceptor" evidence="6">
    <location>
        <position position="213"/>
    </location>
</feature>
<feature type="non-terminal residue" evidence="14">
    <location>
        <position position="293"/>
    </location>
</feature>
<dbReference type="InterPro" id="IPR008271">
    <property type="entry name" value="Ser/Thr_kinase_AS"/>
</dbReference>
<sequence length="293" mass="33266">MGATRLGALTSTSASESLQDTTHHSDQPSSIPASLPDTPPHKSVVLDVFMPTETKRPRPNTTCESTPRQASSQGDTERKPRYTVWTLDSFEIGKPLGRGQFGRVSMIRTKAKPHFILALKTLYRSGIPPRMEKQVMREMEVHQNLFHPHILRLYGAFHDEKRIYLMLEFAPGGPLFDALQKVGRFTEERSARYIYQMTDALKYLHRKHIIHRDIKPENILLGLYGELKLADMGWSVHAPSDRRTTLCGTLDYMPPEMLLGNAHSRLVDNWALGVLAFEFLAGFAPFDMYGDDE</sequence>
<dbReference type="SMART" id="SM00220">
    <property type="entry name" value="S_TKc"/>
    <property type="match status" value="1"/>
</dbReference>
<evidence type="ECO:0000259" key="13">
    <source>
        <dbReference type="PROSITE" id="PS50011"/>
    </source>
</evidence>
<evidence type="ECO:0000256" key="8">
    <source>
        <dbReference type="PIRSR" id="PIRSR630616-3"/>
    </source>
</evidence>
<keyword evidence="5 7" id="KW-0067">ATP-binding</keyword>
<evidence type="ECO:0000256" key="7">
    <source>
        <dbReference type="PIRSR" id="PIRSR630616-2"/>
    </source>
</evidence>
<dbReference type="EMBL" id="KN880530">
    <property type="protein sequence ID" value="KIY67285.1"/>
    <property type="molecule type" value="Genomic_DNA"/>
</dbReference>
<dbReference type="CDD" id="cd14007">
    <property type="entry name" value="STKc_Aurora"/>
    <property type="match status" value="1"/>
</dbReference>
<feature type="compositionally biased region" description="Polar residues" evidence="12">
    <location>
        <begin position="9"/>
        <end position="20"/>
    </location>
</feature>
<keyword evidence="15" id="KW-1185">Reference proteome</keyword>
<dbReference type="InterPro" id="IPR030616">
    <property type="entry name" value="Aur-like"/>
</dbReference>
<evidence type="ECO:0000256" key="4">
    <source>
        <dbReference type="ARBA" id="ARBA00022777"/>
    </source>
</evidence>
<feature type="binding site" evidence="7 9">
    <location>
        <position position="120"/>
    </location>
    <ligand>
        <name>ATP</name>
        <dbReference type="ChEBI" id="CHEBI:30616"/>
    </ligand>
</feature>
<keyword evidence="4 11" id="KW-0418">Kinase</keyword>
<evidence type="ECO:0000256" key="1">
    <source>
        <dbReference type="ARBA" id="ARBA00022527"/>
    </source>
</evidence>
<evidence type="ECO:0000313" key="14">
    <source>
        <dbReference type="EMBL" id="KIY67285.1"/>
    </source>
</evidence>
<dbReference type="AlphaFoldDB" id="A0A0D7BAP1"/>
<dbReference type="PANTHER" id="PTHR24350">
    <property type="entry name" value="SERINE/THREONINE-PROTEIN KINASE IAL-RELATED"/>
    <property type="match status" value="1"/>
</dbReference>
<reference evidence="14 15" key="1">
    <citation type="journal article" date="2015" name="Fungal Genet. Biol.">
        <title>Evolution of novel wood decay mechanisms in Agaricales revealed by the genome sequences of Fistulina hepatica and Cylindrobasidium torrendii.</title>
        <authorList>
            <person name="Floudas D."/>
            <person name="Held B.W."/>
            <person name="Riley R."/>
            <person name="Nagy L.G."/>
            <person name="Koehler G."/>
            <person name="Ransdell A.S."/>
            <person name="Younus H."/>
            <person name="Chow J."/>
            <person name="Chiniquy J."/>
            <person name="Lipzen A."/>
            <person name="Tritt A."/>
            <person name="Sun H."/>
            <person name="Haridas S."/>
            <person name="LaButti K."/>
            <person name="Ohm R.A."/>
            <person name="Kues U."/>
            <person name="Blanchette R.A."/>
            <person name="Grigoriev I.V."/>
            <person name="Minto R.E."/>
            <person name="Hibbett D.S."/>
        </authorList>
    </citation>
    <scope>NUCLEOTIDE SEQUENCE [LARGE SCALE GENOMIC DNA]</scope>
    <source>
        <strain evidence="14 15">FP15055 ss-10</strain>
    </source>
</reference>
<dbReference type="PROSITE" id="PS50011">
    <property type="entry name" value="PROTEIN_KINASE_DOM"/>
    <property type="match status" value="1"/>
</dbReference>
<evidence type="ECO:0000256" key="2">
    <source>
        <dbReference type="ARBA" id="ARBA00022679"/>
    </source>
</evidence>
<dbReference type="PROSITE" id="PS00107">
    <property type="entry name" value="PROTEIN_KINASE_ATP"/>
    <property type="match status" value="1"/>
</dbReference>
<accession>A0A0D7BAP1</accession>
<keyword evidence="1 10" id="KW-0723">Serine/threonine-protein kinase</keyword>
<evidence type="ECO:0000256" key="12">
    <source>
        <dbReference type="SAM" id="MobiDB-lite"/>
    </source>
</evidence>
<evidence type="ECO:0000256" key="6">
    <source>
        <dbReference type="PIRSR" id="PIRSR630616-1"/>
    </source>
</evidence>
<dbReference type="STRING" id="1314674.A0A0D7BAP1"/>
<dbReference type="SUPFAM" id="SSF56112">
    <property type="entry name" value="Protein kinase-like (PK-like)"/>
    <property type="match status" value="1"/>
</dbReference>
<feature type="binding site" evidence="7">
    <location>
        <position position="231"/>
    </location>
    <ligand>
        <name>ATP</name>
        <dbReference type="ChEBI" id="CHEBI:30616"/>
    </ligand>
</feature>
<gene>
    <name evidence="14" type="ORF">CYLTODRAFT_397426</name>
</gene>
<feature type="binding site" evidence="7">
    <location>
        <begin position="168"/>
        <end position="170"/>
    </location>
    <ligand>
        <name>ATP</name>
        <dbReference type="ChEBI" id="CHEBI:30616"/>
    </ligand>
</feature>
<feature type="binding site" evidence="7">
    <location>
        <begin position="217"/>
        <end position="218"/>
    </location>
    <ligand>
        <name>ATP</name>
        <dbReference type="ChEBI" id="CHEBI:30616"/>
    </ligand>
</feature>
<organism evidence="14 15">
    <name type="scientific">Cylindrobasidium torrendii FP15055 ss-10</name>
    <dbReference type="NCBI Taxonomy" id="1314674"/>
    <lineage>
        <taxon>Eukaryota</taxon>
        <taxon>Fungi</taxon>
        <taxon>Dikarya</taxon>
        <taxon>Basidiomycota</taxon>
        <taxon>Agaricomycotina</taxon>
        <taxon>Agaricomycetes</taxon>
        <taxon>Agaricomycetidae</taxon>
        <taxon>Agaricales</taxon>
        <taxon>Marasmiineae</taxon>
        <taxon>Physalacriaceae</taxon>
        <taxon>Cylindrobasidium</taxon>
    </lineage>
</organism>
<dbReference type="FunFam" id="3.30.200.20:FF:000042">
    <property type="entry name" value="Aurora kinase A"/>
    <property type="match status" value="1"/>
</dbReference>
<comment type="catalytic activity">
    <reaction evidence="11">
        <text>L-threonyl-[protein] + ATP = O-phospho-L-threonyl-[protein] + ADP + H(+)</text>
        <dbReference type="Rhea" id="RHEA:46608"/>
        <dbReference type="Rhea" id="RHEA-COMP:11060"/>
        <dbReference type="Rhea" id="RHEA-COMP:11605"/>
        <dbReference type="ChEBI" id="CHEBI:15378"/>
        <dbReference type="ChEBI" id="CHEBI:30013"/>
        <dbReference type="ChEBI" id="CHEBI:30616"/>
        <dbReference type="ChEBI" id="CHEBI:61977"/>
        <dbReference type="ChEBI" id="CHEBI:456216"/>
        <dbReference type="EC" id="2.7.11.1"/>
    </reaction>
</comment>
<dbReference type="Gene3D" id="1.10.510.10">
    <property type="entry name" value="Transferase(Phosphotransferase) domain 1"/>
    <property type="match status" value="1"/>
</dbReference>
<evidence type="ECO:0000256" key="11">
    <source>
        <dbReference type="RuleBase" id="RU367134"/>
    </source>
</evidence>
<dbReference type="InterPro" id="IPR011009">
    <property type="entry name" value="Kinase-like_dom_sf"/>
</dbReference>
<dbReference type="GO" id="GO:0004674">
    <property type="term" value="F:protein serine/threonine kinase activity"/>
    <property type="evidence" value="ECO:0007669"/>
    <property type="project" value="UniProtKB-KW"/>
</dbReference>
<dbReference type="FunFam" id="1.10.510.10:FF:000571">
    <property type="entry name" value="Maternal embryonic leucine zipper kinase"/>
    <property type="match status" value="1"/>
</dbReference>
<dbReference type="PROSITE" id="PS00108">
    <property type="entry name" value="PROTEIN_KINASE_ST"/>
    <property type="match status" value="1"/>
</dbReference>
<dbReference type="GO" id="GO:0005524">
    <property type="term" value="F:ATP binding"/>
    <property type="evidence" value="ECO:0007669"/>
    <property type="project" value="UniProtKB-UniRule"/>
</dbReference>
<dbReference type="InterPro" id="IPR000719">
    <property type="entry name" value="Prot_kinase_dom"/>
</dbReference>
<dbReference type="Pfam" id="PF00069">
    <property type="entry name" value="Pkinase"/>
    <property type="match status" value="1"/>
</dbReference>
<keyword evidence="2 11" id="KW-0808">Transferase</keyword>
<name>A0A0D7BAP1_9AGAR</name>
<dbReference type="Proteomes" id="UP000054007">
    <property type="component" value="Unassembled WGS sequence"/>
</dbReference>
<dbReference type="InterPro" id="IPR017441">
    <property type="entry name" value="Protein_kinase_ATP_BS"/>
</dbReference>
<evidence type="ECO:0000313" key="15">
    <source>
        <dbReference type="Proteomes" id="UP000054007"/>
    </source>
</evidence>
<evidence type="ECO:0000256" key="5">
    <source>
        <dbReference type="ARBA" id="ARBA00022840"/>
    </source>
</evidence>
<evidence type="ECO:0000256" key="9">
    <source>
        <dbReference type="PROSITE-ProRule" id="PRU10141"/>
    </source>
</evidence>
<evidence type="ECO:0000256" key="3">
    <source>
        <dbReference type="ARBA" id="ARBA00022741"/>
    </source>
</evidence>
<comment type="similarity">
    <text evidence="11">Belongs to the protein kinase superfamily. Ser/Thr protein kinase family. Aurora subfamily.</text>
</comment>
<feature type="cross-link" description="Glycyl lysine isopeptide (Lys-Gly) (interchain with G-Cter in SUMO2)" evidence="8">
    <location>
        <position position="215"/>
    </location>
</feature>
<feature type="region of interest" description="Disordered" evidence="12">
    <location>
        <begin position="1"/>
        <end position="78"/>
    </location>
</feature>
<evidence type="ECO:0000256" key="10">
    <source>
        <dbReference type="RuleBase" id="RU000304"/>
    </source>
</evidence>
<dbReference type="OrthoDB" id="377346at2759"/>
<feature type="compositionally biased region" description="Polar residues" evidence="12">
    <location>
        <begin position="59"/>
        <end position="74"/>
    </location>
</feature>
<proteinExistence type="inferred from homology"/>
<protein>
    <recommendedName>
        <fullName evidence="11">Aurora kinase</fullName>
        <ecNumber evidence="11">2.7.11.1</ecNumber>
    </recommendedName>
</protein>
<comment type="catalytic activity">
    <reaction evidence="11">
        <text>L-seryl-[protein] + ATP = O-phospho-L-seryl-[protein] + ADP + H(+)</text>
        <dbReference type="Rhea" id="RHEA:17989"/>
        <dbReference type="Rhea" id="RHEA-COMP:9863"/>
        <dbReference type="Rhea" id="RHEA-COMP:11604"/>
        <dbReference type="ChEBI" id="CHEBI:15378"/>
        <dbReference type="ChEBI" id="CHEBI:29999"/>
        <dbReference type="ChEBI" id="CHEBI:30616"/>
        <dbReference type="ChEBI" id="CHEBI:83421"/>
        <dbReference type="ChEBI" id="CHEBI:456216"/>
        <dbReference type="EC" id="2.7.11.1"/>
    </reaction>
</comment>
<feature type="domain" description="Protein kinase" evidence="13">
    <location>
        <begin position="90"/>
        <end position="293"/>
    </location>
</feature>
<dbReference type="EC" id="2.7.11.1" evidence="11"/>